<name>A0A4T0HIV9_WALIC</name>
<evidence type="ECO:0000256" key="3">
    <source>
        <dbReference type="ARBA" id="ARBA00023242"/>
    </source>
</evidence>
<dbReference type="Pfam" id="PF08142">
    <property type="entry name" value="AARP2CN"/>
    <property type="match status" value="1"/>
</dbReference>
<dbReference type="PANTHER" id="PTHR12858:SF1">
    <property type="entry name" value="PRE-RRNA-PROCESSING PROTEIN TSR1 HOMOLOG"/>
    <property type="match status" value="1"/>
</dbReference>
<dbReference type="InterPro" id="IPR007034">
    <property type="entry name" value="BMS1_TSR1_C"/>
</dbReference>
<comment type="subcellular location">
    <subcellularLocation>
        <location evidence="1">Nucleus</location>
        <location evidence="1">Nucleolus</location>
    </subcellularLocation>
</comment>
<evidence type="ECO:0000256" key="4">
    <source>
        <dbReference type="ARBA" id="ARBA00038288"/>
    </source>
</evidence>
<dbReference type="Pfam" id="PF04950">
    <property type="entry name" value="RIBIOP_C"/>
    <property type="match status" value="1"/>
</dbReference>
<dbReference type="GO" id="GO:0000479">
    <property type="term" value="P:endonucleolytic cleavage of tricistronic rRNA transcript (SSU-rRNA, 5.8S rRNA, LSU-rRNA)"/>
    <property type="evidence" value="ECO:0007669"/>
    <property type="project" value="TreeGrafter"/>
</dbReference>
<feature type="compositionally biased region" description="Basic and acidic residues" evidence="5">
    <location>
        <begin position="789"/>
        <end position="812"/>
    </location>
</feature>
<dbReference type="SMART" id="SM00785">
    <property type="entry name" value="AARP2CN"/>
    <property type="match status" value="1"/>
</dbReference>
<dbReference type="InterPro" id="IPR030387">
    <property type="entry name" value="G_Bms1/Tsr1_dom"/>
</dbReference>
<dbReference type="PANTHER" id="PTHR12858">
    <property type="entry name" value="RIBOSOME BIOGENESIS PROTEIN"/>
    <property type="match status" value="1"/>
</dbReference>
<dbReference type="GO" id="GO:0005525">
    <property type="term" value="F:GTP binding"/>
    <property type="evidence" value="ECO:0007669"/>
    <property type="project" value="TreeGrafter"/>
</dbReference>
<dbReference type="GO" id="GO:0003924">
    <property type="term" value="F:GTPase activity"/>
    <property type="evidence" value="ECO:0007669"/>
    <property type="project" value="TreeGrafter"/>
</dbReference>
<dbReference type="EMBL" id="SPOF01000012">
    <property type="protein sequence ID" value="TIB14025.1"/>
    <property type="molecule type" value="Genomic_DNA"/>
</dbReference>
<feature type="compositionally biased region" description="Low complexity" evidence="5">
    <location>
        <begin position="30"/>
        <end position="55"/>
    </location>
</feature>
<feature type="region of interest" description="Disordered" evidence="5">
    <location>
        <begin position="788"/>
        <end position="827"/>
    </location>
</feature>
<dbReference type="SMART" id="SM01362">
    <property type="entry name" value="DUF663"/>
    <property type="match status" value="1"/>
</dbReference>
<evidence type="ECO:0000313" key="7">
    <source>
        <dbReference type="EMBL" id="TIB14025.1"/>
    </source>
</evidence>
<dbReference type="Proteomes" id="UP000306954">
    <property type="component" value="Unassembled WGS sequence"/>
</dbReference>
<proteinExistence type="inferred from homology"/>
<feature type="compositionally biased region" description="Acidic residues" evidence="5">
    <location>
        <begin position="401"/>
        <end position="427"/>
    </location>
</feature>
<evidence type="ECO:0000256" key="5">
    <source>
        <dbReference type="SAM" id="MobiDB-lite"/>
    </source>
</evidence>
<evidence type="ECO:0000256" key="1">
    <source>
        <dbReference type="ARBA" id="ARBA00004604"/>
    </source>
</evidence>
<dbReference type="InterPro" id="IPR039761">
    <property type="entry name" value="Bms1/Tsr1"/>
</dbReference>
<gene>
    <name evidence="7" type="ORF">E3P90_01428</name>
</gene>
<feature type="compositionally biased region" description="Acidic residues" evidence="5">
    <location>
        <begin position="339"/>
        <end position="350"/>
    </location>
</feature>
<feature type="compositionally biased region" description="Basic residues" evidence="5">
    <location>
        <begin position="1"/>
        <end position="29"/>
    </location>
</feature>
<sequence length="827" mass="94269">MSTSAHSHRPTLKQSNKKFKSKNSTKRSTKNVNKGRIDSKQSSSKTSSSNNQLNKQQRRNHAKQIQSNKRESVLQGKRLFEGRFAAPRIILVLSLTEDVNGLNVVKSLLESVGENDSALEYQGFGIFRCKVERFNQQFQFIIPQFPSNNQTFMSILDSAKIADYILPILSATNEVGEWGETTLRCIQAQSCSETFGIIQGLSNVDKKQDTGIRHSLHSFLSYFFPNVSKLASADQLNELSNTIRSIATGTPKSPSWRDYRSYMLTEQAEWDGTLLKLTGVVRGEHLNSNRLIHIPNSGDYQIEKITNSPHPSQLNHKPNGNSMSVDQVDTGLLAKPDQEEQDDLVSENEADTMGNEQTWPTEEEMAEGERLQAQAEAEEEASRSKKVPKGTSSYQAAWIVDDNDDDLSDDQDEDSEEEEEGEAEMAEDDKPVHDDADEDDEDDEEIEMDTRDQEFQDFDDAEEEKQYKEYLNQEKEDAEFPDEIDTPLDVSARERFARYRGLKSFRTSPWDPYENLPIEMSKVFEFENYDQMSKRVIKRAKLGVDEDEQSVSVAPGKRVTLHIKNVNRDLESTQSPDLPLVIFSLLPHEKKKSLVNMTITRNSEYSGIVKSKETLTAIIGPRKIQIQPIYSQNTPKGVNNVHKFERYLRHGDASVATIFGPVTWGKVPIVYLREREDGKPPYLVGSGTFKDADPTRIIAKRIILSGHPFKVHKKTVTVRYLFFNPEKDDIAYFKPIELRTKYGRVGHIKESLGTHGYFKAHFDGPVTQMDTVLLYLYKRSFPKFSTQRIEGRQHISNDDPLPEKEKGDENIEHTVNTGSDRQHFMEI</sequence>
<evidence type="ECO:0000313" key="8">
    <source>
        <dbReference type="Proteomes" id="UP000306954"/>
    </source>
</evidence>
<organism evidence="7 8">
    <name type="scientific">Wallemia ichthyophaga</name>
    <dbReference type="NCBI Taxonomy" id="245174"/>
    <lineage>
        <taxon>Eukaryota</taxon>
        <taxon>Fungi</taxon>
        <taxon>Dikarya</taxon>
        <taxon>Basidiomycota</taxon>
        <taxon>Wallemiomycotina</taxon>
        <taxon>Wallemiomycetes</taxon>
        <taxon>Wallemiales</taxon>
        <taxon>Wallemiaceae</taxon>
        <taxon>Wallemia</taxon>
    </lineage>
</organism>
<dbReference type="AlphaFoldDB" id="A0A4T0HIV9"/>
<dbReference type="GO" id="GO:0005730">
    <property type="term" value="C:nucleolus"/>
    <property type="evidence" value="ECO:0007669"/>
    <property type="project" value="UniProtKB-SubCell"/>
</dbReference>
<keyword evidence="2" id="KW-0690">Ribosome biogenesis</keyword>
<feature type="domain" description="Bms1-type G" evidence="6">
    <location>
        <begin position="86"/>
        <end position="252"/>
    </location>
</feature>
<dbReference type="PROSITE" id="PS51714">
    <property type="entry name" value="G_BMS1"/>
    <property type="match status" value="1"/>
</dbReference>
<dbReference type="Pfam" id="PF22298">
    <property type="entry name" value="Tsr1_G-like"/>
    <property type="match status" value="1"/>
</dbReference>
<feature type="compositionally biased region" description="Acidic residues" evidence="5">
    <location>
        <begin position="435"/>
        <end position="447"/>
    </location>
</feature>
<keyword evidence="3" id="KW-0539">Nucleus</keyword>
<reference evidence="7 8" key="1">
    <citation type="submission" date="2019-03" db="EMBL/GenBank/DDBJ databases">
        <title>Sequencing 23 genomes of Wallemia ichthyophaga.</title>
        <authorList>
            <person name="Gostincar C."/>
        </authorList>
    </citation>
    <scope>NUCLEOTIDE SEQUENCE [LARGE SCALE GENOMIC DNA]</scope>
    <source>
        <strain evidence="7 8">EXF-8621</strain>
    </source>
</reference>
<dbReference type="GO" id="GO:0034511">
    <property type="term" value="F:U3 snoRNA binding"/>
    <property type="evidence" value="ECO:0007669"/>
    <property type="project" value="TreeGrafter"/>
</dbReference>
<comment type="caution">
    <text evidence="7">The sequence shown here is derived from an EMBL/GenBank/DDBJ whole genome shotgun (WGS) entry which is preliminary data.</text>
</comment>
<feature type="region of interest" description="Disordered" evidence="5">
    <location>
        <begin position="302"/>
        <end position="467"/>
    </location>
</feature>
<feature type="compositionally biased region" description="Polar residues" evidence="5">
    <location>
        <begin position="304"/>
        <end position="327"/>
    </location>
</feature>
<dbReference type="GO" id="GO:0030688">
    <property type="term" value="C:preribosome, small subunit precursor"/>
    <property type="evidence" value="ECO:0007669"/>
    <property type="project" value="TreeGrafter"/>
</dbReference>
<protein>
    <recommendedName>
        <fullName evidence="6">Bms1-type G domain-containing protein</fullName>
    </recommendedName>
</protein>
<dbReference type="GO" id="GO:0000462">
    <property type="term" value="P:maturation of SSU-rRNA from tricistronic rRNA transcript (SSU-rRNA, 5.8S rRNA, LSU-rRNA)"/>
    <property type="evidence" value="ECO:0007669"/>
    <property type="project" value="TreeGrafter"/>
</dbReference>
<dbReference type="InterPro" id="IPR012948">
    <property type="entry name" value="AARP2CN"/>
</dbReference>
<comment type="similarity">
    <text evidence="4">Belongs to the TRAFAC class translation factor GTPase superfamily. Bms1-like GTPase family. TSR1 subfamily.</text>
</comment>
<accession>A0A4T0HIV9</accession>
<evidence type="ECO:0000259" key="6">
    <source>
        <dbReference type="PROSITE" id="PS51714"/>
    </source>
</evidence>
<evidence type="ECO:0000256" key="2">
    <source>
        <dbReference type="ARBA" id="ARBA00022517"/>
    </source>
</evidence>
<feature type="region of interest" description="Disordered" evidence="5">
    <location>
        <begin position="1"/>
        <end position="70"/>
    </location>
</feature>